<feature type="region of interest" description="Disordered" evidence="1">
    <location>
        <begin position="1"/>
        <end position="29"/>
    </location>
</feature>
<gene>
    <name evidence="2" type="ORF">VITFI_CDS2908</name>
</gene>
<evidence type="ECO:0000256" key="1">
    <source>
        <dbReference type="SAM" id="MobiDB-lite"/>
    </source>
</evidence>
<evidence type="ECO:0000313" key="3">
    <source>
        <dbReference type="Proteomes" id="UP000199729"/>
    </source>
</evidence>
<dbReference type="RefSeq" id="WP_198301505.1">
    <property type="nucleotide sequence ID" value="NZ_CP022423.1"/>
</dbReference>
<sequence>MNHQEPVEARTARQHSPTSTRGTRLPDDWQLPDDWRELCAQNRPDLDPDEVAESFRDYWHAKAGRDAFKANWLAVWRNWCRKERQQQHGTPAARPARPGGLLSTDHQF</sequence>
<name>A0A221KI93_VITFI</name>
<feature type="compositionally biased region" description="Basic and acidic residues" evidence="1">
    <location>
        <begin position="1"/>
        <end position="11"/>
    </location>
</feature>
<dbReference type="Proteomes" id="UP000199729">
    <property type="component" value="Chromosome"/>
</dbReference>
<dbReference type="EMBL" id="CP022423">
    <property type="protein sequence ID" value="ASM78685.1"/>
    <property type="molecule type" value="Genomic_DNA"/>
</dbReference>
<keyword evidence="3" id="KW-1185">Reference proteome</keyword>
<accession>A0A221KI93</accession>
<dbReference type="AlphaFoldDB" id="A0A221KI93"/>
<protein>
    <submittedName>
        <fullName evidence="2">Uncharacterized protein</fullName>
    </submittedName>
</protein>
<reference evidence="2 3" key="1">
    <citation type="submission" date="2017-07" db="EMBL/GenBank/DDBJ databases">
        <title>Complete Genome Sequence of the cosmetic ferment Vitreoscilla filiformis (ATCC15551).</title>
        <authorList>
            <person name="Contreras S."/>
            <person name="Sagory-Zalkind P."/>
            <person name="Blanquart H."/>
            <person name="Iltis A."/>
            <person name="Morand S.C."/>
        </authorList>
    </citation>
    <scope>NUCLEOTIDE SEQUENCE [LARGE SCALE GENOMIC DNA]</scope>
    <source>
        <strain evidence="2 3">ATCC 15551</strain>
    </source>
</reference>
<proteinExistence type="predicted"/>
<evidence type="ECO:0000313" key="2">
    <source>
        <dbReference type="EMBL" id="ASM78685.1"/>
    </source>
</evidence>
<feature type="region of interest" description="Disordered" evidence="1">
    <location>
        <begin position="83"/>
        <end position="108"/>
    </location>
</feature>
<organism evidence="2 3">
    <name type="scientific">Vitreoscilla filiformis</name>
    <dbReference type="NCBI Taxonomy" id="63"/>
    <lineage>
        <taxon>Bacteria</taxon>
        <taxon>Pseudomonadati</taxon>
        <taxon>Pseudomonadota</taxon>
        <taxon>Betaproteobacteria</taxon>
        <taxon>Neisseriales</taxon>
        <taxon>Neisseriaceae</taxon>
        <taxon>Vitreoscilla</taxon>
    </lineage>
</organism>
<dbReference type="KEGG" id="vff:VITFI_CDS2908"/>